<protein>
    <submittedName>
        <fullName evidence="2">Uncharacterized protein</fullName>
    </submittedName>
</protein>
<keyword evidence="3" id="KW-1185">Reference proteome</keyword>
<evidence type="ECO:0000313" key="3">
    <source>
        <dbReference type="Proteomes" id="UP000186817"/>
    </source>
</evidence>
<organism evidence="2 3">
    <name type="scientific">Symbiodinium microadriaticum</name>
    <name type="common">Dinoflagellate</name>
    <name type="synonym">Zooxanthella microadriatica</name>
    <dbReference type="NCBI Taxonomy" id="2951"/>
    <lineage>
        <taxon>Eukaryota</taxon>
        <taxon>Sar</taxon>
        <taxon>Alveolata</taxon>
        <taxon>Dinophyceae</taxon>
        <taxon>Suessiales</taxon>
        <taxon>Symbiodiniaceae</taxon>
        <taxon>Symbiodinium</taxon>
    </lineage>
</organism>
<proteinExistence type="predicted"/>
<dbReference type="EMBL" id="LSRX01000851">
    <property type="protein sequence ID" value="OLP87630.1"/>
    <property type="molecule type" value="Genomic_DNA"/>
</dbReference>
<keyword evidence="1" id="KW-1133">Transmembrane helix</keyword>
<dbReference type="Proteomes" id="UP000186817">
    <property type="component" value="Unassembled WGS sequence"/>
</dbReference>
<name>A0A1Q9CXH3_SYMMI</name>
<comment type="caution">
    <text evidence="2">The sequence shown here is derived from an EMBL/GenBank/DDBJ whole genome shotgun (WGS) entry which is preliminary data.</text>
</comment>
<evidence type="ECO:0000313" key="2">
    <source>
        <dbReference type="EMBL" id="OLP87630.1"/>
    </source>
</evidence>
<keyword evidence="1" id="KW-0472">Membrane</keyword>
<sequence length="172" mass="19314">MLEQDTVLTIPPWAYYAVRLLEIGAMFAVGGRWLDWDLESAQNLFEDDGLVIAGFLTSTLVMFLLAIVIRTVLSVRTLLDSPVSDIWSGAEFNNVQHALKNRILKDHDTDRDALGLIMRSAEQLELKCKSHWESEAATLMSMVLVHEDTYRSPLRFAQHVRVGSGLEVADLA</sequence>
<gene>
    <name evidence="2" type="ORF">AK812_SmicGene31125</name>
</gene>
<keyword evidence="1" id="KW-0812">Transmembrane</keyword>
<dbReference type="OrthoDB" id="408910at2759"/>
<dbReference type="AlphaFoldDB" id="A0A1Q9CXH3"/>
<feature type="transmembrane region" description="Helical" evidence="1">
    <location>
        <begin position="50"/>
        <end position="69"/>
    </location>
</feature>
<accession>A0A1Q9CXH3</accession>
<evidence type="ECO:0000256" key="1">
    <source>
        <dbReference type="SAM" id="Phobius"/>
    </source>
</evidence>
<reference evidence="2 3" key="1">
    <citation type="submission" date="2016-02" db="EMBL/GenBank/DDBJ databases">
        <title>Genome analysis of coral dinoflagellate symbionts highlights evolutionary adaptations to a symbiotic lifestyle.</title>
        <authorList>
            <person name="Aranda M."/>
            <person name="Li Y."/>
            <person name="Liew Y.J."/>
            <person name="Baumgarten S."/>
            <person name="Simakov O."/>
            <person name="Wilson M."/>
            <person name="Piel J."/>
            <person name="Ashoor H."/>
            <person name="Bougouffa S."/>
            <person name="Bajic V.B."/>
            <person name="Ryu T."/>
            <person name="Ravasi T."/>
            <person name="Bayer T."/>
            <person name="Micklem G."/>
            <person name="Kim H."/>
            <person name="Bhak J."/>
            <person name="Lajeunesse T.C."/>
            <person name="Voolstra C.R."/>
        </authorList>
    </citation>
    <scope>NUCLEOTIDE SEQUENCE [LARGE SCALE GENOMIC DNA]</scope>
    <source>
        <strain evidence="2 3">CCMP2467</strain>
    </source>
</reference>
<feature type="transmembrane region" description="Helical" evidence="1">
    <location>
        <begin position="12"/>
        <end position="30"/>
    </location>
</feature>